<feature type="domain" description="UGGT thioredoxin-like" evidence="6">
    <location>
        <begin position="235"/>
        <end position="353"/>
    </location>
</feature>
<comment type="cofactor">
    <cofactor evidence="1">
        <name>Ca(2+)</name>
        <dbReference type="ChEBI" id="CHEBI:29108"/>
    </cofactor>
</comment>
<keyword evidence="10" id="KW-1185">Reference proteome</keyword>
<evidence type="ECO:0000256" key="1">
    <source>
        <dbReference type="ARBA" id="ARBA00001913"/>
    </source>
</evidence>
<dbReference type="EMBL" id="SWFT01000067">
    <property type="protein sequence ID" value="KAA8903569.1"/>
    <property type="molecule type" value="Genomic_DNA"/>
</dbReference>
<dbReference type="Pfam" id="PF18401">
    <property type="entry name" value="Thioredoxin_13"/>
    <property type="match status" value="1"/>
</dbReference>
<dbReference type="InterPro" id="IPR040497">
    <property type="entry name" value="Glyco_transf_24"/>
</dbReference>
<evidence type="ECO:0000259" key="8">
    <source>
        <dbReference type="Pfam" id="PF18404"/>
    </source>
</evidence>
<evidence type="ECO:0000313" key="9">
    <source>
        <dbReference type="EMBL" id="KAA8903569.1"/>
    </source>
</evidence>
<gene>
    <name evidence="9" type="ORF">DIURU_002455</name>
</gene>
<dbReference type="PANTHER" id="PTHR11226">
    <property type="entry name" value="UDP-GLUCOSE GLYCOPROTEIN:GLUCOSYLTRANSFERASE"/>
    <property type="match status" value="1"/>
</dbReference>
<comment type="subcellular location">
    <subcellularLocation>
        <location evidence="2">Endoplasmic reticulum lumen</location>
    </subcellularLocation>
</comment>
<dbReference type="Proteomes" id="UP000449547">
    <property type="component" value="Unassembled WGS sequence"/>
</dbReference>
<dbReference type="InterPro" id="IPR040694">
    <property type="entry name" value="UGGT_TRXL_2"/>
</dbReference>
<dbReference type="OrthoDB" id="27683at2759"/>
<evidence type="ECO:0000259" key="6">
    <source>
        <dbReference type="Pfam" id="PF18401"/>
    </source>
</evidence>
<dbReference type="Pfam" id="PF18402">
    <property type="entry name" value="Thioredoxin_14"/>
    <property type="match status" value="1"/>
</dbReference>
<dbReference type="PANTHER" id="PTHR11226:SF0">
    <property type="entry name" value="UDP-GLUCOSE:GLYCOPROTEIN GLUCOSYLTRANSFERASE"/>
    <property type="match status" value="1"/>
</dbReference>
<comment type="caution">
    <text evidence="9">The sequence shown here is derived from an EMBL/GenBank/DDBJ whole genome shotgun (WGS) entry which is preliminary data.</text>
</comment>
<dbReference type="GO" id="GO:0018279">
    <property type="term" value="P:protein N-linked glycosylation via asparagine"/>
    <property type="evidence" value="ECO:0007669"/>
    <property type="project" value="TreeGrafter"/>
</dbReference>
<proteinExistence type="predicted"/>
<dbReference type="Gene3D" id="3.90.550.10">
    <property type="entry name" value="Spore Coat Polysaccharide Biosynthesis Protein SpsA, Chain A"/>
    <property type="match status" value="1"/>
</dbReference>
<dbReference type="GeneID" id="54781106"/>
<dbReference type="GO" id="GO:0005788">
    <property type="term" value="C:endoplasmic reticulum lumen"/>
    <property type="evidence" value="ECO:0007669"/>
    <property type="project" value="UniProtKB-SubCell"/>
</dbReference>
<keyword evidence="3" id="KW-0732">Signal</keyword>
<dbReference type="InterPro" id="IPR040692">
    <property type="entry name" value="UGGT_TRXL_3"/>
</dbReference>
<reference evidence="9 10" key="1">
    <citation type="submission" date="2019-07" db="EMBL/GenBank/DDBJ databases">
        <title>Genome assembly of two rare yeast pathogens: Diutina rugosa and Trichomonascus ciferrii.</title>
        <authorList>
            <person name="Mixao V."/>
            <person name="Saus E."/>
            <person name="Hansen A."/>
            <person name="Lass-Flor C."/>
            <person name="Gabaldon T."/>
        </authorList>
    </citation>
    <scope>NUCLEOTIDE SEQUENCE [LARGE SCALE GENOMIC DNA]</scope>
    <source>
        <strain evidence="9 10">CBS 613</strain>
    </source>
</reference>
<evidence type="ECO:0000259" key="7">
    <source>
        <dbReference type="Pfam" id="PF18402"/>
    </source>
</evidence>
<dbReference type="OMA" id="FIWRSTC"/>
<dbReference type="SUPFAM" id="SSF53448">
    <property type="entry name" value="Nucleotide-diphospho-sugar transferases"/>
    <property type="match status" value="1"/>
</dbReference>
<evidence type="ECO:0000256" key="5">
    <source>
        <dbReference type="ARBA" id="ARBA00023180"/>
    </source>
</evidence>
<dbReference type="GO" id="GO:0003980">
    <property type="term" value="F:UDP-glucose:glycoprotein glucosyltransferase activity"/>
    <property type="evidence" value="ECO:0007669"/>
    <property type="project" value="InterPro"/>
</dbReference>
<dbReference type="InterPro" id="IPR009448">
    <property type="entry name" value="UDP-g_GGtrans"/>
</dbReference>
<keyword evidence="5" id="KW-0325">Glycoprotein</keyword>
<dbReference type="Pfam" id="PF18404">
    <property type="entry name" value="Glyco_transf_24"/>
    <property type="match status" value="1"/>
</dbReference>
<dbReference type="GO" id="GO:0051082">
    <property type="term" value="F:unfolded protein binding"/>
    <property type="evidence" value="ECO:0007669"/>
    <property type="project" value="TreeGrafter"/>
</dbReference>
<evidence type="ECO:0008006" key="11">
    <source>
        <dbReference type="Google" id="ProtNLM"/>
    </source>
</evidence>
<name>A0A642UQR0_DIURU</name>
<feature type="domain" description="Glucosyltransferase 24 catalytic" evidence="8">
    <location>
        <begin position="1054"/>
        <end position="1322"/>
    </location>
</feature>
<sequence length="1334" mass="153169">MHLIFWLIGVVTASVQFDLLSHGLSSPFEYYLVESIAANCDKNYLQTIQCYVTSSTPETFYESVKRTLKLPSFDQSIIDWELNYKFRHPRILAHYDNDTSRKPGYLNSNGEIVRDFCFTKSSLSKPFDRVLGDSRKPLVIYYGSHTLTSKRELARLLEKLTRDEIRLVWRYVPVLKQRERLSGFGITMKAKNTEYLAIDPNNIVSTKRKFRVPPLKMSMIEQIDALDEWFPVYDENLGYKIASYVLDSTKPLETLQHITRRLPHYAPFLSKLKTKQEVIEAASKNSQLGLGADSYGIYVNGAPIHGLEVDIVKLMETVTREYAIIGDLTRLGFNTTQAKFLISKYALMSAVKESHFATGNSILGNNENRFQVWRHKYSKYLKRGVVYFNDIENDEMYAEFTIDQDIYLQPGEHIPLLKENIHDVVVFINMGDKSQLRAFFVIAKSILDNGIPQQVGLVALPGDDRDEVVASKFYHIVSQGTAKQEALAFLYKYMEATTDEESKQVLDLIPDDPDFDPEVYVHTARAFSVNEPSLAVNGVFMSLSSNWKAGMGKQVSQDVHIIRDRLRSGIAVEQPLRTVLYDRAKKERNSRVIPEDPSKVIYKHVDKELVDNSILISRKRGGQNQAGSFWLVGDFHHPSLISQLIEIIKLVESDGVIVHIIDTGGCFENEFKSQFNLASLTKGEIERLQAHLVEWKPKGAGLRYYGKILERKQLPMHHDFMLYNARYFRLSSPALTHGELRYLIDYENGQRLSILPEIFNAYPPFFESLNKTAIALNSGLSEAEWFDLVTSTLATSFHKDDDMFVKDVQRYDFSILDTSNVITYGPVDAPVEVLLIVDPVDTQAALWSSIIDSVRDMQFVHTKVILQPQRNLITSLTHAFVSNYPRALVKFDEKGQWLSNASTKTKLPENLIFDADIVVPSRWKVQRGDANVDLENLVCLSDSYAEFELSELIIEGYARDIHSGRHPSMILSLDNGHDTTVMSALGYFQLPAKPGTIVTMRAINGDLLSAREKFDSNIRPTEVQFEMWDLSAYNVHARTSNEFAWDFQDDGDTINIFSIAGGELYERLMGIMTASVRQHTKRPLKFWLLENFLSEEFKSVTLPALAAYYGYDYELVSYKWPRFLRQQDDKQRQIWGYKILFLDELFPSNLSRIIYVDADQVVRTDLGELMDLDLEGKPYAFTPMCEDREEMKGYMFWKQGYWENILGENLRYHISALFVVDLTRFRALHAGDWLRSHYQKLSSDPNSLANLDQDLPNNLQNVIPIFSLPQEWLWCETWCNSDWKDTAKSIDLCNDPLTKENKLTKAKRLISEWSEYDRQIETVLSLDAGIGDEL</sequence>
<evidence type="ECO:0000256" key="4">
    <source>
        <dbReference type="ARBA" id="ARBA00022824"/>
    </source>
</evidence>
<evidence type="ECO:0000256" key="3">
    <source>
        <dbReference type="ARBA" id="ARBA00022729"/>
    </source>
</evidence>
<dbReference type="VEuPathDB" id="FungiDB:DIURU_002455"/>
<evidence type="ECO:0000256" key="2">
    <source>
        <dbReference type="ARBA" id="ARBA00004319"/>
    </source>
</evidence>
<keyword evidence="4" id="KW-0256">Endoplasmic reticulum</keyword>
<feature type="domain" description="UGGT thioredoxin-like" evidence="7">
    <location>
        <begin position="382"/>
        <end position="592"/>
    </location>
</feature>
<protein>
    <recommendedName>
        <fullName evidence="11">UDP-glucose:glycoprotein glucosyltransferase</fullName>
    </recommendedName>
</protein>
<organism evidence="9 10">
    <name type="scientific">Diutina rugosa</name>
    <name type="common">Yeast</name>
    <name type="synonym">Candida rugosa</name>
    <dbReference type="NCBI Taxonomy" id="5481"/>
    <lineage>
        <taxon>Eukaryota</taxon>
        <taxon>Fungi</taxon>
        <taxon>Dikarya</taxon>
        <taxon>Ascomycota</taxon>
        <taxon>Saccharomycotina</taxon>
        <taxon>Pichiomycetes</taxon>
        <taxon>Debaryomycetaceae</taxon>
        <taxon>Diutina</taxon>
    </lineage>
</organism>
<dbReference type="InterPro" id="IPR029044">
    <property type="entry name" value="Nucleotide-diphossugar_trans"/>
</dbReference>
<evidence type="ECO:0000313" key="10">
    <source>
        <dbReference type="Proteomes" id="UP000449547"/>
    </source>
</evidence>
<accession>A0A642UQR0</accession>
<dbReference type="GO" id="GO:0036503">
    <property type="term" value="P:ERAD pathway"/>
    <property type="evidence" value="ECO:0007669"/>
    <property type="project" value="TreeGrafter"/>
</dbReference>
<dbReference type="RefSeq" id="XP_034012871.1">
    <property type="nucleotide sequence ID" value="XM_034155108.1"/>
</dbReference>